<gene>
    <name evidence="2" type="ORF">E4U57_005933</name>
</gene>
<accession>A0ABQ7PHK9</accession>
<sequence length="80" mass="8821">MDSTTQTQTPSQTQTQMPTSAPAIAGTRRSSSGWMPAYSSLQAQKRTGAVAERRTSMSDQYHKGGMFSQFFHNNFGRDAK</sequence>
<evidence type="ECO:0000313" key="3">
    <source>
        <dbReference type="Proteomes" id="UP000742024"/>
    </source>
</evidence>
<dbReference type="EMBL" id="SRPR01000049">
    <property type="protein sequence ID" value="KAG5963731.1"/>
    <property type="molecule type" value="Genomic_DNA"/>
</dbReference>
<evidence type="ECO:0000313" key="2">
    <source>
        <dbReference type="EMBL" id="KAG5963731.1"/>
    </source>
</evidence>
<proteinExistence type="predicted"/>
<reference evidence="2 3" key="1">
    <citation type="journal article" date="2020" name="bioRxiv">
        <title>Whole genome comparisons of ergot fungi reveals the divergence and evolution of species within the genus Claviceps are the result of varying mechanisms driving genome evolution and host range expansion.</title>
        <authorList>
            <person name="Wyka S.A."/>
            <person name="Mondo S.J."/>
            <person name="Liu M."/>
            <person name="Dettman J."/>
            <person name="Nalam V."/>
            <person name="Broders K.D."/>
        </authorList>
    </citation>
    <scope>NUCLEOTIDE SEQUENCE [LARGE SCALE GENOMIC DNA]</scope>
    <source>
        <strain evidence="2 3">LM583</strain>
    </source>
</reference>
<protein>
    <submittedName>
        <fullName evidence="2">Uncharacterized protein</fullName>
    </submittedName>
</protein>
<evidence type="ECO:0000256" key="1">
    <source>
        <dbReference type="SAM" id="MobiDB-lite"/>
    </source>
</evidence>
<feature type="compositionally biased region" description="Low complexity" evidence="1">
    <location>
        <begin position="1"/>
        <end position="20"/>
    </location>
</feature>
<dbReference type="Proteomes" id="UP000742024">
    <property type="component" value="Unassembled WGS sequence"/>
</dbReference>
<organism evidence="2 3">
    <name type="scientific">Claviceps arundinis</name>
    <dbReference type="NCBI Taxonomy" id="1623583"/>
    <lineage>
        <taxon>Eukaryota</taxon>
        <taxon>Fungi</taxon>
        <taxon>Dikarya</taxon>
        <taxon>Ascomycota</taxon>
        <taxon>Pezizomycotina</taxon>
        <taxon>Sordariomycetes</taxon>
        <taxon>Hypocreomycetidae</taxon>
        <taxon>Hypocreales</taxon>
        <taxon>Clavicipitaceae</taxon>
        <taxon>Claviceps</taxon>
    </lineage>
</organism>
<name>A0ABQ7PHK9_9HYPO</name>
<keyword evidence="3" id="KW-1185">Reference proteome</keyword>
<comment type="caution">
    <text evidence="2">The sequence shown here is derived from an EMBL/GenBank/DDBJ whole genome shotgun (WGS) entry which is preliminary data.</text>
</comment>
<feature type="region of interest" description="Disordered" evidence="1">
    <location>
        <begin position="1"/>
        <end position="34"/>
    </location>
</feature>